<evidence type="ECO:0000313" key="2">
    <source>
        <dbReference type="Proteomes" id="UP000006468"/>
    </source>
</evidence>
<dbReference type="EMBL" id="ADTV01000004">
    <property type="protein sequence ID" value="EFG85564.1"/>
    <property type="molecule type" value="Genomic_DNA"/>
</dbReference>
<reference evidence="1 2" key="1">
    <citation type="journal article" date="2010" name="J. Bacteriol.">
        <title>Genome sequence of a cellulose-producing bacterium, Gluconacetobacter hansenii ATCC 23769.</title>
        <authorList>
            <person name="Iyer P.R."/>
            <person name="Geib S.M."/>
            <person name="Catchmark J."/>
            <person name="Kao T.H."/>
            <person name="Tien M."/>
        </authorList>
    </citation>
    <scope>NUCLEOTIDE SEQUENCE [LARGE SCALE GENOMIC DNA]</scope>
    <source>
        <strain evidence="1 2">ATCC 23769</strain>
    </source>
</reference>
<name>D5QB78_NOVHA</name>
<gene>
    <name evidence="1" type="ORF">GXY_01846</name>
</gene>
<dbReference type="AlphaFoldDB" id="D5QB78"/>
<accession>D5QB78</accession>
<sequence>MNITLKCTALPSATMLSAVDLRVPCNRGYASRYGNAS</sequence>
<dbReference type="Proteomes" id="UP000006468">
    <property type="component" value="Chromosome"/>
</dbReference>
<organism evidence="1 2">
    <name type="scientific">Novacetimonas hansenii ATCC 23769</name>
    <dbReference type="NCBI Taxonomy" id="714995"/>
    <lineage>
        <taxon>Bacteria</taxon>
        <taxon>Pseudomonadati</taxon>
        <taxon>Pseudomonadota</taxon>
        <taxon>Alphaproteobacteria</taxon>
        <taxon>Acetobacterales</taxon>
        <taxon>Acetobacteraceae</taxon>
        <taxon>Novacetimonas</taxon>
    </lineage>
</organism>
<protein>
    <submittedName>
        <fullName evidence="1">Uncharacterized protein</fullName>
    </submittedName>
</protein>
<comment type="caution">
    <text evidence="1">The sequence shown here is derived from an EMBL/GenBank/DDBJ whole genome shotgun (WGS) entry which is preliminary data.</text>
</comment>
<evidence type="ECO:0000313" key="1">
    <source>
        <dbReference type="EMBL" id="EFG85564.1"/>
    </source>
</evidence>
<dbReference type="HOGENOM" id="CLU_3344796_0_0_5"/>
<proteinExistence type="predicted"/>